<proteinExistence type="predicted"/>
<comment type="caution">
    <text evidence="1">The sequence shown here is derived from an EMBL/GenBank/DDBJ whole genome shotgun (WGS) entry which is preliminary data.</text>
</comment>
<evidence type="ECO:0000313" key="2">
    <source>
        <dbReference type="Proteomes" id="UP001054945"/>
    </source>
</evidence>
<gene>
    <name evidence="1" type="ORF">CEXT_535121</name>
</gene>
<dbReference type="AlphaFoldDB" id="A0AAV4RKR5"/>
<reference evidence="1 2" key="1">
    <citation type="submission" date="2021-06" db="EMBL/GenBank/DDBJ databases">
        <title>Caerostris extrusa draft genome.</title>
        <authorList>
            <person name="Kono N."/>
            <person name="Arakawa K."/>
        </authorList>
    </citation>
    <scope>NUCLEOTIDE SEQUENCE [LARGE SCALE GENOMIC DNA]</scope>
</reference>
<organism evidence="1 2">
    <name type="scientific">Caerostris extrusa</name>
    <name type="common">Bark spider</name>
    <name type="synonym">Caerostris bankana</name>
    <dbReference type="NCBI Taxonomy" id="172846"/>
    <lineage>
        <taxon>Eukaryota</taxon>
        <taxon>Metazoa</taxon>
        <taxon>Ecdysozoa</taxon>
        <taxon>Arthropoda</taxon>
        <taxon>Chelicerata</taxon>
        <taxon>Arachnida</taxon>
        <taxon>Araneae</taxon>
        <taxon>Araneomorphae</taxon>
        <taxon>Entelegynae</taxon>
        <taxon>Araneoidea</taxon>
        <taxon>Araneidae</taxon>
        <taxon>Caerostris</taxon>
    </lineage>
</organism>
<protein>
    <submittedName>
        <fullName evidence="1">Uncharacterized protein</fullName>
    </submittedName>
</protein>
<sequence length="139" mass="16015">MFPYNTIKERCFKTFCTTKVPNHGERTTAYPICILETSEENSVCSYSSYGCYKKPTGKQKAERGKQRDLLKLIGPHLSLENSYGRLNVDTELFKHVVAITNLFSSFPDNRECNSRHQRNRTEPSYKLAVYITTLQQSCC</sequence>
<dbReference type="Proteomes" id="UP001054945">
    <property type="component" value="Unassembled WGS sequence"/>
</dbReference>
<dbReference type="EMBL" id="BPLR01007948">
    <property type="protein sequence ID" value="GIY20921.1"/>
    <property type="molecule type" value="Genomic_DNA"/>
</dbReference>
<keyword evidence="2" id="KW-1185">Reference proteome</keyword>
<accession>A0AAV4RKR5</accession>
<evidence type="ECO:0000313" key="1">
    <source>
        <dbReference type="EMBL" id="GIY20921.1"/>
    </source>
</evidence>
<name>A0AAV4RKR5_CAEEX</name>